<dbReference type="GO" id="GO:0003676">
    <property type="term" value="F:nucleic acid binding"/>
    <property type="evidence" value="ECO:0007669"/>
    <property type="project" value="InterPro"/>
</dbReference>
<dbReference type="STRING" id="188477.A0A3S0ZT38"/>
<proteinExistence type="predicted"/>
<dbReference type="SMART" id="SM00343">
    <property type="entry name" value="ZnF_C2HC"/>
    <property type="match status" value="1"/>
</dbReference>
<keyword evidence="1" id="KW-0479">Metal-binding</keyword>
<evidence type="ECO:0000313" key="4">
    <source>
        <dbReference type="EMBL" id="RUS86093.1"/>
    </source>
</evidence>
<dbReference type="PANTHER" id="PTHR23095">
    <property type="entry name" value="PARANEOPLASTIC ANTIGEN"/>
    <property type="match status" value="1"/>
</dbReference>
<dbReference type="InterPro" id="IPR036875">
    <property type="entry name" value="Znf_CCHC_sf"/>
</dbReference>
<dbReference type="InterPro" id="IPR026523">
    <property type="entry name" value="PNMA"/>
</dbReference>
<dbReference type="SUPFAM" id="SSF57756">
    <property type="entry name" value="Retrovirus zinc finger-like domains"/>
    <property type="match status" value="1"/>
</dbReference>
<dbReference type="InterPro" id="IPR001878">
    <property type="entry name" value="Znf_CCHC"/>
</dbReference>
<dbReference type="OrthoDB" id="10067927at2759"/>
<evidence type="ECO:0000313" key="5">
    <source>
        <dbReference type="Proteomes" id="UP000271974"/>
    </source>
</evidence>
<sequence>MSVAEEDRPKTAFCFPCTPNTWRCEQGCSWLYREKNPVGKMAEGQPRNMFYDMNVTTFNGASPFEDFEQEVRALLRARPGLSAEQQKDLVYRHLGRDVRRELACQPSIDSGVDLLKCLAKVYGDMRPLNTLAMEFYGCRQGVYETSRHYSHRLNKVLLSLKTGHTRENAGPVPDMLLRDQFVAGLRSESLRLHLVQHRLANADTTFLETREFALQLSSEETEKSLPCQAAMVAQHVRAQAAQATPPSDLQRVLDKLSTLTERLERLEERDRRPRGRRPDMTCHRCQRPGHFARECRAPAPAGNANPQ</sequence>
<protein>
    <recommendedName>
        <fullName evidence="3">CCHC-type domain-containing protein</fullName>
    </recommendedName>
</protein>
<dbReference type="PROSITE" id="PS50158">
    <property type="entry name" value="ZF_CCHC"/>
    <property type="match status" value="1"/>
</dbReference>
<keyword evidence="5" id="KW-1185">Reference proteome</keyword>
<dbReference type="Proteomes" id="UP000271974">
    <property type="component" value="Unassembled WGS sequence"/>
</dbReference>
<evidence type="ECO:0000259" key="3">
    <source>
        <dbReference type="PROSITE" id="PS50158"/>
    </source>
</evidence>
<name>A0A3S0ZT38_ELYCH</name>
<evidence type="ECO:0000256" key="2">
    <source>
        <dbReference type="SAM" id="MobiDB-lite"/>
    </source>
</evidence>
<dbReference type="AlphaFoldDB" id="A0A3S0ZT38"/>
<accession>A0A3S0ZT38</accession>
<keyword evidence="1" id="KW-0862">Zinc</keyword>
<comment type="caution">
    <text evidence="4">The sequence shown here is derived from an EMBL/GenBank/DDBJ whole genome shotgun (WGS) entry which is preliminary data.</text>
</comment>
<dbReference type="Pfam" id="PF00098">
    <property type="entry name" value="zf-CCHC"/>
    <property type="match status" value="1"/>
</dbReference>
<feature type="domain" description="CCHC-type" evidence="3">
    <location>
        <begin position="282"/>
        <end position="296"/>
    </location>
</feature>
<dbReference type="Gene3D" id="4.10.60.10">
    <property type="entry name" value="Zinc finger, CCHC-type"/>
    <property type="match status" value="1"/>
</dbReference>
<gene>
    <name evidence="4" type="ORF">EGW08_006113</name>
</gene>
<organism evidence="4 5">
    <name type="scientific">Elysia chlorotica</name>
    <name type="common">Eastern emerald elysia</name>
    <name type="synonym">Sea slug</name>
    <dbReference type="NCBI Taxonomy" id="188477"/>
    <lineage>
        <taxon>Eukaryota</taxon>
        <taxon>Metazoa</taxon>
        <taxon>Spiralia</taxon>
        <taxon>Lophotrochozoa</taxon>
        <taxon>Mollusca</taxon>
        <taxon>Gastropoda</taxon>
        <taxon>Heterobranchia</taxon>
        <taxon>Euthyneura</taxon>
        <taxon>Panpulmonata</taxon>
        <taxon>Sacoglossa</taxon>
        <taxon>Placobranchoidea</taxon>
        <taxon>Plakobranchidae</taxon>
        <taxon>Elysia</taxon>
    </lineage>
</organism>
<reference evidence="4 5" key="1">
    <citation type="submission" date="2019-01" db="EMBL/GenBank/DDBJ databases">
        <title>A draft genome assembly of the solar-powered sea slug Elysia chlorotica.</title>
        <authorList>
            <person name="Cai H."/>
            <person name="Li Q."/>
            <person name="Fang X."/>
            <person name="Li J."/>
            <person name="Curtis N.E."/>
            <person name="Altenburger A."/>
            <person name="Shibata T."/>
            <person name="Feng M."/>
            <person name="Maeda T."/>
            <person name="Schwartz J.A."/>
            <person name="Shigenobu S."/>
            <person name="Lundholm N."/>
            <person name="Nishiyama T."/>
            <person name="Yang H."/>
            <person name="Hasebe M."/>
            <person name="Li S."/>
            <person name="Pierce S.K."/>
            <person name="Wang J."/>
        </authorList>
    </citation>
    <scope>NUCLEOTIDE SEQUENCE [LARGE SCALE GENOMIC DNA]</scope>
    <source>
        <strain evidence="4">EC2010</strain>
        <tissue evidence="4">Whole organism of an adult</tissue>
    </source>
</reference>
<dbReference type="GO" id="GO:0008270">
    <property type="term" value="F:zinc ion binding"/>
    <property type="evidence" value="ECO:0007669"/>
    <property type="project" value="UniProtKB-KW"/>
</dbReference>
<evidence type="ECO:0000256" key="1">
    <source>
        <dbReference type="PROSITE-ProRule" id="PRU00047"/>
    </source>
</evidence>
<feature type="compositionally biased region" description="Basic and acidic residues" evidence="2">
    <location>
        <begin position="265"/>
        <end position="282"/>
    </location>
</feature>
<dbReference type="PANTHER" id="PTHR23095:SF43">
    <property type="entry name" value="PARANEOPLASTIC ANTIGEN-LIKE PROTEIN 8C"/>
    <property type="match status" value="1"/>
</dbReference>
<feature type="region of interest" description="Disordered" evidence="2">
    <location>
        <begin position="265"/>
        <end position="285"/>
    </location>
</feature>
<keyword evidence="1" id="KW-0863">Zinc-finger</keyword>
<dbReference type="EMBL" id="RQTK01000150">
    <property type="protein sequence ID" value="RUS86093.1"/>
    <property type="molecule type" value="Genomic_DNA"/>
</dbReference>